<comment type="cofactor">
    <cofactor evidence="1">
        <name>pyridoxal 5'-phosphate</name>
        <dbReference type="ChEBI" id="CHEBI:597326"/>
    </cofactor>
</comment>
<dbReference type="PROSITE" id="PS00600">
    <property type="entry name" value="AA_TRANSFER_CLASS_3"/>
    <property type="match status" value="1"/>
</dbReference>
<evidence type="ECO:0000256" key="1">
    <source>
        <dbReference type="ARBA" id="ARBA00001933"/>
    </source>
</evidence>
<dbReference type="EMBL" id="UOEI01000084">
    <property type="protein sequence ID" value="VAV92608.1"/>
    <property type="molecule type" value="Genomic_DNA"/>
</dbReference>
<dbReference type="InterPro" id="IPR005814">
    <property type="entry name" value="Aminotrans_3"/>
</dbReference>
<dbReference type="Pfam" id="PF00202">
    <property type="entry name" value="Aminotran_3"/>
    <property type="match status" value="1"/>
</dbReference>
<feature type="region of interest" description="Disordered" evidence="3">
    <location>
        <begin position="1"/>
        <end position="20"/>
    </location>
</feature>
<evidence type="ECO:0000256" key="3">
    <source>
        <dbReference type="SAM" id="MobiDB-lite"/>
    </source>
</evidence>
<dbReference type="InterPro" id="IPR015421">
    <property type="entry name" value="PyrdxlP-dep_Trfase_major"/>
</dbReference>
<sequence>MQIDDIDHTVPADSIGDKMTGKVDPERVAELTKTMEDTLRTRTNKSGAFLEDAARVLPGGVASSFQEHPPHPVYIVEGHGSRVTDLDGNEYADFHNGFGVMVVGHAHPIIAGAIAEAAHHGTHFAAPNEASVRVATELSRRFRLPKVRFSNSGTEATLDAIRLGRAFTGKDGLAKIEGSYHGHHDAVMVSVHPDPEAMGPRARPVSVPQTAGIPKALLDATVVVPFNDPDALDAVLTDNDDIGTMIIEPIMMNIGVVPPLPGYLEAVREITAKHGVVLIFDEVKTGATIAAGGVVEMYNVVPDIVALAKATGGGTPIGAIVGSEEIMDLITDGTVAQFGTFNGNPLTMAAAEATLTQVLNAEAYRRLDQAGTRMLDGCQAVCDEYGLPAHSVGVSSKGCVMFSSEPVTDFRSYIAGFDEELNYLGWLYHMVNGVYMTPGADEQWTLSIKHTDGELDHYIAVFEEFARDITST</sequence>
<proteinExistence type="predicted"/>
<evidence type="ECO:0000256" key="2">
    <source>
        <dbReference type="ARBA" id="ARBA00022898"/>
    </source>
</evidence>
<dbReference type="PANTHER" id="PTHR43713">
    <property type="entry name" value="GLUTAMATE-1-SEMIALDEHYDE 2,1-AMINOMUTASE"/>
    <property type="match status" value="1"/>
</dbReference>
<protein>
    <submittedName>
        <fullName evidence="4">Aminotransferase, class III</fullName>
    </submittedName>
</protein>
<keyword evidence="4" id="KW-0808">Transferase</keyword>
<dbReference type="GO" id="GO:0008483">
    <property type="term" value="F:transaminase activity"/>
    <property type="evidence" value="ECO:0007669"/>
    <property type="project" value="UniProtKB-KW"/>
</dbReference>
<dbReference type="CDD" id="cd00610">
    <property type="entry name" value="OAT_like"/>
    <property type="match status" value="1"/>
</dbReference>
<evidence type="ECO:0000313" key="4">
    <source>
        <dbReference type="EMBL" id="VAV92608.1"/>
    </source>
</evidence>
<dbReference type="Gene3D" id="3.90.1150.10">
    <property type="entry name" value="Aspartate Aminotransferase, domain 1"/>
    <property type="match status" value="1"/>
</dbReference>
<dbReference type="PANTHER" id="PTHR43713:SF3">
    <property type="entry name" value="GLUTAMATE-1-SEMIALDEHYDE 2,1-AMINOMUTASE 1, CHLOROPLASTIC-RELATED"/>
    <property type="match status" value="1"/>
</dbReference>
<dbReference type="AlphaFoldDB" id="A0A3B0RW49"/>
<dbReference type="InterPro" id="IPR015424">
    <property type="entry name" value="PyrdxlP-dep_Trfase"/>
</dbReference>
<dbReference type="GO" id="GO:0030170">
    <property type="term" value="F:pyridoxal phosphate binding"/>
    <property type="evidence" value="ECO:0007669"/>
    <property type="project" value="InterPro"/>
</dbReference>
<dbReference type="InterPro" id="IPR015422">
    <property type="entry name" value="PyrdxlP-dep_Trfase_small"/>
</dbReference>
<reference evidence="4" key="1">
    <citation type="submission" date="2018-06" db="EMBL/GenBank/DDBJ databases">
        <authorList>
            <person name="Zhirakovskaya E."/>
        </authorList>
    </citation>
    <scope>NUCLEOTIDE SEQUENCE</scope>
</reference>
<accession>A0A3B0RW49</accession>
<keyword evidence="2" id="KW-0663">Pyridoxal phosphate</keyword>
<dbReference type="Gene3D" id="3.40.640.10">
    <property type="entry name" value="Type I PLP-dependent aspartate aminotransferase-like (Major domain)"/>
    <property type="match status" value="1"/>
</dbReference>
<dbReference type="InterPro" id="IPR049704">
    <property type="entry name" value="Aminotrans_3_PPA_site"/>
</dbReference>
<name>A0A3B0RW49_9ZZZZ</name>
<gene>
    <name evidence="4" type="ORF">MNBD_ACTINO01-2261</name>
</gene>
<dbReference type="SUPFAM" id="SSF53383">
    <property type="entry name" value="PLP-dependent transferases"/>
    <property type="match status" value="1"/>
</dbReference>
<keyword evidence="4" id="KW-0032">Aminotransferase</keyword>
<organism evidence="4">
    <name type="scientific">hydrothermal vent metagenome</name>
    <dbReference type="NCBI Taxonomy" id="652676"/>
    <lineage>
        <taxon>unclassified sequences</taxon>
        <taxon>metagenomes</taxon>
        <taxon>ecological metagenomes</taxon>
    </lineage>
</organism>